<dbReference type="Gene3D" id="3.20.20.140">
    <property type="entry name" value="Metal-dependent hydrolases"/>
    <property type="match status" value="2"/>
</dbReference>
<protein>
    <submittedName>
        <fullName evidence="3">Amidohydrolase family protein</fullName>
    </submittedName>
</protein>
<proteinExistence type="predicted"/>
<feature type="transmembrane region" description="Helical" evidence="1">
    <location>
        <begin position="6"/>
        <end position="29"/>
    </location>
</feature>
<keyword evidence="1" id="KW-1133">Transmembrane helix</keyword>
<dbReference type="InterPro" id="IPR011059">
    <property type="entry name" value="Metal-dep_hydrolase_composite"/>
</dbReference>
<dbReference type="Proteomes" id="UP001595621">
    <property type="component" value="Unassembled WGS sequence"/>
</dbReference>
<dbReference type="SUPFAM" id="SSF51556">
    <property type="entry name" value="Metallo-dependent hydrolases"/>
    <property type="match status" value="1"/>
</dbReference>
<dbReference type="InterPro" id="IPR006680">
    <property type="entry name" value="Amidohydro-rel"/>
</dbReference>
<accession>A0ABV7GJB4</accession>
<dbReference type="InterPro" id="IPR032466">
    <property type="entry name" value="Metal_Hydrolase"/>
</dbReference>
<dbReference type="SUPFAM" id="SSF51338">
    <property type="entry name" value="Composite domain of metallo-dependent hydrolases"/>
    <property type="match status" value="1"/>
</dbReference>
<name>A0ABV7GJB4_9GAMM</name>
<evidence type="ECO:0000313" key="3">
    <source>
        <dbReference type="EMBL" id="MFC3140536.1"/>
    </source>
</evidence>
<evidence type="ECO:0000259" key="2">
    <source>
        <dbReference type="Pfam" id="PF01979"/>
    </source>
</evidence>
<sequence>MNIKKWILRIFIGGSLLTLIWAVSSYFFVDYQLDKMYGGHTELAEVPALDFSHSRYAVTNSHILGSDANHFQSGLAVIIDDGEIADIVPQDSLPADITVVDGQGGYLVPGFTDSHVHLWQSKNDLLLYLANGVTQVREMNGSEQHIRWRDEIEAGALGPNIYVVSPQLATFDPLEGWFVGWTQNKTIVSSAEEVEAAVKGFKQQGYDAVKASSFLDKAGYQALSDATQQHQIPMVGHIPIAVGLDDFIASSQSEVAHVEELVKALAREYGGFKPENKDDFLTWLRGRSPQVAEQLLERNTSVTTTLTIVDSFHPQKSDLASELKRVELKYVNPGIAEGVIITSQGMGWLPDVNIYRLYEGMTPERREEVLEYWQAYAEAQYIMFDELRKKGVHIQAGTDTNVPVMVPGFSLHEEMLAMQQAGMKPTEVLRDATLSPGNWMEQNVGQISPGYQANLVLLRDNPGEDIRASQSIESVIIGGKLLSREYLDKLLASVLTANDNSRTVDLEDQDWQ</sequence>
<organism evidence="3 4">
    <name type="scientific">Shewanella submarina</name>
    <dbReference type="NCBI Taxonomy" id="2016376"/>
    <lineage>
        <taxon>Bacteria</taxon>
        <taxon>Pseudomonadati</taxon>
        <taxon>Pseudomonadota</taxon>
        <taxon>Gammaproteobacteria</taxon>
        <taxon>Alteromonadales</taxon>
        <taxon>Shewanellaceae</taxon>
        <taxon>Shewanella</taxon>
    </lineage>
</organism>
<keyword evidence="1" id="KW-0812">Transmembrane</keyword>
<dbReference type="PANTHER" id="PTHR43135:SF3">
    <property type="entry name" value="ALPHA-D-RIBOSE 1-METHYLPHOSPHONATE 5-TRIPHOSPHATE DIPHOSPHATASE"/>
    <property type="match status" value="1"/>
</dbReference>
<evidence type="ECO:0000256" key="1">
    <source>
        <dbReference type="SAM" id="Phobius"/>
    </source>
</evidence>
<keyword evidence="4" id="KW-1185">Reference proteome</keyword>
<dbReference type="Gene3D" id="2.30.40.10">
    <property type="entry name" value="Urease, subunit C, domain 1"/>
    <property type="match status" value="2"/>
</dbReference>
<dbReference type="Pfam" id="PF22643">
    <property type="entry name" value="NagA_N"/>
    <property type="match status" value="1"/>
</dbReference>
<feature type="domain" description="Amidohydrolase-related" evidence="2">
    <location>
        <begin position="106"/>
        <end position="481"/>
    </location>
</feature>
<comment type="caution">
    <text evidence="3">The sequence shown here is derived from an EMBL/GenBank/DDBJ whole genome shotgun (WGS) entry which is preliminary data.</text>
</comment>
<evidence type="ECO:0000313" key="4">
    <source>
        <dbReference type="Proteomes" id="UP001595621"/>
    </source>
</evidence>
<dbReference type="RefSeq" id="WP_248934419.1">
    <property type="nucleotide sequence ID" value="NZ_JAKILF010000001.1"/>
</dbReference>
<keyword evidence="1" id="KW-0472">Membrane</keyword>
<dbReference type="InterPro" id="IPR051781">
    <property type="entry name" value="Metallo-dep_Hydrolase"/>
</dbReference>
<dbReference type="Pfam" id="PF01979">
    <property type="entry name" value="Amidohydro_1"/>
    <property type="match status" value="1"/>
</dbReference>
<reference evidence="4" key="1">
    <citation type="journal article" date="2019" name="Int. J. Syst. Evol. Microbiol.">
        <title>The Global Catalogue of Microorganisms (GCM) 10K type strain sequencing project: providing services to taxonomists for standard genome sequencing and annotation.</title>
        <authorList>
            <consortium name="The Broad Institute Genomics Platform"/>
            <consortium name="The Broad Institute Genome Sequencing Center for Infectious Disease"/>
            <person name="Wu L."/>
            <person name="Ma J."/>
        </authorList>
    </citation>
    <scope>NUCLEOTIDE SEQUENCE [LARGE SCALE GENOMIC DNA]</scope>
    <source>
        <strain evidence="4">KCTC 52277</strain>
    </source>
</reference>
<dbReference type="PANTHER" id="PTHR43135">
    <property type="entry name" value="ALPHA-D-RIBOSE 1-METHYLPHOSPHONATE 5-TRIPHOSPHATE DIPHOSPHATASE"/>
    <property type="match status" value="1"/>
</dbReference>
<gene>
    <name evidence="3" type="ORF">ACFOE0_20455</name>
</gene>
<dbReference type="EMBL" id="JBHRTD010000018">
    <property type="protein sequence ID" value="MFC3140536.1"/>
    <property type="molecule type" value="Genomic_DNA"/>
</dbReference>